<dbReference type="PANTHER" id="PTHR39338">
    <property type="entry name" value="BLL5662 PROTEIN-RELATED"/>
    <property type="match status" value="1"/>
</dbReference>
<evidence type="ECO:0000313" key="2">
    <source>
        <dbReference type="EMBL" id="MBK7677069.1"/>
    </source>
</evidence>
<protein>
    <submittedName>
        <fullName evidence="2">VWA domain-containing protein</fullName>
    </submittedName>
</protein>
<dbReference type="EMBL" id="JADJMH010000034">
    <property type="protein sequence ID" value="MBK7677069.1"/>
    <property type="molecule type" value="Genomic_DNA"/>
</dbReference>
<dbReference type="PANTHER" id="PTHR39338:SF7">
    <property type="entry name" value="BLL6692 PROTEIN"/>
    <property type="match status" value="1"/>
</dbReference>
<dbReference type="AlphaFoldDB" id="A0A935Q176"/>
<dbReference type="Pfam" id="PF05762">
    <property type="entry name" value="VWA_CoxE"/>
    <property type="match status" value="1"/>
</dbReference>
<organism evidence="2 3">
    <name type="scientific">Candidatus Accumulibacter proximus</name>
    <dbReference type="NCBI Taxonomy" id="2954385"/>
    <lineage>
        <taxon>Bacteria</taxon>
        <taxon>Pseudomonadati</taxon>
        <taxon>Pseudomonadota</taxon>
        <taxon>Betaproteobacteria</taxon>
        <taxon>Candidatus Accumulibacter</taxon>
    </lineage>
</organism>
<feature type="compositionally biased region" description="Low complexity" evidence="1">
    <location>
        <begin position="121"/>
        <end position="133"/>
    </location>
</feature>
<reference evidence="2 3" key="1">
    <citation type="submission" date="2020-10" db="EMBL/GenBank/DDBJ databases">
        <title>Connecting structure to function with the recovery of over 1000 high-quality activated sludge metagenome-assembled genomes encoding full-length rRNA genes using long-read sequencing.</title>
        <authorList>
            <person name="Singleton C.M."/>
            <person name="Petriglieri F."/>
            <person name="Kristensen J.M."/>
            <person name="Kirkegaard R.H."/>
            <person name="Michaelsen T.Y."/>
            <person name="Andersen M.H."/>
            <person name="Karst S.M."/>
            <person name="Dueholm M.S."/>
            <person name="Nielsen P.H."/>
            <person name="Albertsen M."/>
        </authorList>
    </citation>
    <scope>NUCLEOTIDE SEQUENCE [LARGE SCALE GENOMIC DNA]</scope>
    <source>
        <strain evidence="2">EsbW_18-Q3-R4-48_BATAC.285</strain>
    </source>
</reference>
<evidence type="ECO:0000313" key="3">
    <source>
        <dbReference type="Proteomes" id="UP000697998"/>
    </source>
</evidence>
<sequence length="380" mass="40742">MSSPPPPPPPPQPPLFGLFRELLANGVALGVRDYLDGLRALQLGFGDGGRGELRDLALVLWARSDDERRLISRWFADVPVAGQPLLDAVEEALHAAAAPAAERAGETRRTGAAPAGGQGSGAPPSASGGDAAATPAAVRARVSFAGAHAGGGLPVPRLAAEPAIGEDYVLQPQTPLGLRELAVLWRRYRRSTRRGPRRELDLAATIGERCRRGLLSRPVYRARRGNSARLLVLADASPSMDPWRPFLATLAESLRFGRLASAELRYFSNLPRRQLFADADHCHPQPLDDVLRRHAGGGLLVVSDAGSARGYLNRRRALQTATFLAAARRFFPAIAWLNPMPRERWAGTTAALVAAGPDVVMLPLDATQVLRAVDILRGNK</sequence>
<proteinExistence type="predicted"/>
<evidence type="ECO:0000256" key="1">
    <source>
        <dbReference type="SAM" id="MobiDB-lite"/>
    </source>
</evidence>
<name>A0A935Q176_9PROT</name>
<feature type="region of interest" description="Disordered" evidence="1">
    <location>
        <begin position="99"/>
        <end position="133"/>
    </location>
</feature>
<gene>
    <name evidence="2" type="ORF">IPJ27_21255</name>
</gene>
<accession>A0A935Q176</accession>
<comment type="caution">
    <text evidence="2">The sequence shown here is derived from an EMBL/GenBank/DDBJ whole genome shotgun (WGS) entry which is preliminary data.</text>
</comment>
<dbReference type="InterPro" id="IPR008912">
    <property type="entry name" value="Uncharacterised_CoxE"/>
</dbReference>
<dbReference type="Proteomes" id="UP000697998">
    <property type="component" value="Unassembled WGS sequence"/>
</dbReference>